<dbReference type="RefSeq" id="WP_079491565.1">
    <property type="nucleotide sequence ID" value="NZ_FUZT01000005.1"/>
</dbReference>
<reference evidence="2 4" key="1">
    <citation type="submission" date="2017-02" db="EMBL/GenBank/DDBJ databases">
        <authorList>
            <person name="Peterson S.W."/>
        </authorList>
    </citation>
    <scope>NUCLEOTIDE SEQUENCE [LARGE SCALE GENOMIC DNA]</scope>
    <source>
        <strain evidence="2 4">M1</strain>
    </source>
</reference>
<protein>
    <submittedName>
        <fullName evidence="2">Uncharacterized protein</fullName>
    </submittedName>
</protein>
<accession>A0A1T5L870</accession>
<sequence length="75" mass="8729">MGLTETLNLAFNSFEAGVESKREAIEIVLNFISKNYEVKKDLDKMKLEEAYENYTNYDIYIHCENGRAIFPSIEN</sequence>
<dbReference type="EMBL" id="FUZT01000005">
    <property type="protein sequence ID" value="SKC68531.1"/>
    <property type="molecule type" value="Genomic_DNA"/>
</dbReference>
<name>A0A1T5L870_9FIRM</name>
<keyword evidence="4" id="KW-1185">Reference proteome</keyword>
<dbReference type="STRING" id="36842.SAMN02194393_02158"/>
<evidence type="ECO:0000313" key="2">
    <source>
        <dbReference type="EMBL" id="SKC71598.1"/>
    </source>
</evidence>
<dbReference type="AlphaFoldDB" id="A0A1T5L870"/>
<dbReference type="EMBL" id="FUZT01000008">
    <property type="protein sequence ID" value="SKC80259.1"/>
    <property type="molecule type" value="Genomic_DNA"/>
</dbReference>
<gene>
    <name evidence="1" type="ORF">SAMN02194393_02158</name>
    <name evidence="2" type="ORF">SAMN02194393_02494</name>
    <name evidence="3" type="ORF">SAMN02194393_03469</name>
</gene>
<dbReference type="EMBL" id="FUZT01000006">
    <property type="protein sequence ID" value="SKC71598.1"/>
    <property type="molecule type" value="Genomic_DNA"/>
</dbReference>
<evidence type="ECO:0000313" key="1">
    <source>
        <dbReference type="EMBL" id="SKC68531.1"/>
    </source>
</evidence>
<organism evidence="2 4">
    <name type="scientific">Maledivibacter halophilus</name>
    <dbReference type="NCBI Taxonomy" id="36842"/>
    <lineage>
        <taxon>Bacteria</taxon>
        <taxon>Bacillati</taxon>
        <taxon>Bacillota</taxon>
        <taxon>Clostridia</taxon>
        <taxon>Peptostreptococcales</taxon>
        <taxon>Caminicellaceae</taxon>
        <taxon>Maledivibacter</taxon>
    </lineage>
</organism>
<proteinExistence type="predicted"/>
<dbReference type="Proteomes" id="UP000190285">
    <property type="component" value="Unassembled WGS sequence"/>
</dbReference>
<evidence type="ECO:0000313" key="4">
    <source>
        <dbReference type="Proteomes" id="UP000190285"/>
    </source>
</evidence>
<evidence type="ECO:0000313" key="3">
    <source>
        <dbReference type="EMBL" id="SKC80259.1"/>
    </source>
</evidence>